<dbReference type="OrthoDB" id="201415at2157"/>
<evidence type="ECO:0000256" key="1">
    <source>
        <dbReference type="SAM" id="Phobius"/>
    </source>
</evidence>
<reference evidence="2 3" key="1">
    <citation type="submission" date="2016-10" db="EMBL/GenBank/DDBJ databases">
        <authorList>
            <person name="de Groot N.N."/>
        </authorList>
    </citation>
    <scope>NUCLEOTIDE SEQUENCE [LARGE SCALE GENOMIC DNA]</scope>
    <source>
        <strain evidence="2 3">IBRC-M10015</strain>
    </source>
</reference>
<gene>
    <name evidence="2" type="ORF">SAMN05216226_10128</name>
</gene>
<protein>
    <recommendedName>
        <fullName evidence="4">Major facilitator superfamily (MFS) profile domain-containing protein</fullName>
    </recommendedName>
</protein>
<dbReference type="Proteomes" id="UP000198856">
    <property type="component" value="Unassembled WGS sequence"/>
</dbReference>
<sequence length="75" mass="7853">MAQYGTTDYARLAKAGFLVGAALFLTGALGGIIAPGLQTQVPGWEKSLFLYSEVIGTVVGFFSPLVFGVVMPLLD</sequence>
<dbReference type="EMBL" id="FNFC01000001">
    <property type="protein sequence ID" value="SDJ18575.1"/>
    <property type="molecule type" value="Genomic_DNA"/>
</dbReference>
<dbReference type="Pfam" id="PF25259">
    <property type="entry name" value="DUF7860"/>
    <property type="match status" value="1"/>
</dbReference>
<dbReference type="RefSeq" id="WP_092698192.1">
    <property type="nucleotide sequence ID" value="NZ_FNFC01000001.1"/>
</dbReference>
<evidence type="ECO:0000313" key="3">
    <source>
        <dbReference type="Proteomes" id="UP000198856"/>
    </source>
</evidence>
<dbReference type="STRING" id="890420.SAMN05216226_10128"/>
<proteinExistence type="predicted"/>
<feature type="transmembrane region" description="Helical" evidence="1">
    <location>
        <begin position="54"/>
        <end position="74"/>
    </location>
</feature>
<keyword evidence="1" id="KW-1133">Transmembrane helix</keyword>
<evidence type="ECO:0000313" key="2">
    <source>
        <dbReference type="EMBL" id="SDJ18575.1"/>
    </source>
</evidence>
<keyword evidence="1" id="KW-0812">Transmembrane</keyword>
<dbReference type="AlphaFoldDB" id="A0A1G8RPY8"/>
<keyword evidence="3" id="KW-1185">Reference proteome</keyword>
<evidence type="ECO:0008006" key="4">
    <source>
        <dbReference type="Google" id="ProtNLM"/>
    </source>
</evidence>
<dbReference type="InterPro" id="IPR057182">
    <property type="entry name" value="DUF7860"/>
</dbReference>
<name>A0A1G8RPY8_9EURY</name>
<keyword evidence="1" id="KW-0472">Membrane</keyword>
<feature type="transmembrane region" description="Helical" evidence="1">
    <location>
        <begin position="12"/>
        <end position="34"/>
    </location>
</feature>
<organism evidence="2 3">
    <name type="scientific">Halovenus aranensis</name>
    <dbReference type="NCBI Taxonomy" id="890420"/>
    <lineage>
        <taxon>Archaea</taxon>
        <taxon>Methanobacteriati</taxon>
        <taxon>Methanobacteriota</taxon>
        <taxon>Stenosarchaea group</taxon>
        <taxon>Halobacteria</taxon>
        <taxon>Halobacteriales</taxon>
        <taxon>Haloarculaceae</taxon>
        <taxon>Halovenus</taxon>
    </lineage>
</organism>
<accession>A0A1G8RPY8</accession>